<gene>
    <name evidence="1" type="ORF">NITLEN_20396</name>
</gene>
<dbReference type="AlphaFoldDB" id="A0A330L632"/>
<organism evidence="1 2">
    <name type="scientific">Nitrospira lenta</name>
    <dbReference type="NCBI Taxonomy" id="1436998"/>
    <lineage>
        <taxon>Bacteria</taxon>
        <taxon>Pseudomonadati</taxon>
        <taxon>Nitrospirota</taxon>
        <taxon>Nitrospiria</taxon>
        <taxon>Nitrospirales</taxon>
        <taxon>Nitrospiraceae</taxon>
        <taxon>Nitrospira</taxon>
    </lineage>
</organism>
<dbReference type="RefSeq" id="WP_121989095.1">
    <property type="nucleotide sequence ID" value="NZ_OUNR01000012.1"/>
</dbReference>
<keyword evidence="2" id="KW-1185">Reference proteome</keyword>
<accession>A0A330L632</accession>
<proteinExistence type="predicted"/>
<name>A0A330L632_9BACT</name>
<evidence type="ECO:0000313" key="2">
    <source>
        <dbReference type="Proteomes" id="UP000248168"/>
    </source>
</evidence>
<dbReference type="OrthoDB" id="9782337at2"/>
<dbReference type="Proteomes" id="UP000248168">
    <property type="component" value="Unassembled WGS sequence"/>
</dbReference>
<dbReference type="InParanoid" id="A0A330L632"/>
<reference evidence="2" key="1">
    <citation type="submission" date="2018-04" db="EMBL/GenBank/DDBJ databases">
        <authorList>
            <person name="Lucker S."/>
            <person name="Sakoula D."/>
        </authorList>
    </citation>
    <scope>NUCLEOTIDE SEQUENCE [LARGE SCALE GENOMIC DNA]</scope>
</reference>
<dbReference type="EMBL" id="OUNR01000012">
    <property type="protein sequence ID" value="SPP64756.1"/>
    <property type="molecule type" value="Genomic_DNA"/>
</dbReference>
<sequence length="129" mass="14266">MDSQRLQTKVQAFAHRLLEEANGDPVRALGLLVLVLEDSELESADHAHRLVAEVRKVLLPQDFSEVGQPVQHLAGDPSWEGVQHCLRCGKVLCKSAANQEGGTTYPSGYVYEVGSRFTIEDCDEFEPCQ</sequence>
<protein>
    <submittedName>
        <fullName evidence="1">Uncharacterized protein</fullName>
    </submittedName>
</protein>
<evidence type="ECO:0000313" key="1">
    <source>
        <dbReference type="EMBL" id="SPP64756.1"/>
    </source>
</evidence>